<evidence type="ECO:0000313" key="2">
    <source>
        <dbReference type="Proteomes" id="UP000011873"/>
    </source>
</evidence>
<accession>M6BGL2</accession>
<evidence type="ECO:0000313" key="1">
    <source>
        <dbReference type="EMBL" id="EMJ78857.1"/>
    </source>
</evidence>
<protein>
    <submittedName>
        <fullName evidence="1">Uncharacterized protein</fullName>
    </submittedName>
</protein>
<name>M6BGL2_LEPBO</name>
<reference evidence="1 2" key="1">
    <citation type="submission" date="2013-01" db="EMBL/GenBank/DDBJ databases">
        <authorList>
            <person name="Harkins D.M."/>
            <person name="Durkin A.S."/>
            <person name="Brinkac L.M."/>
            <person name="Haft D.H."/>
            <person name="Selengut J.D."/>
            <person name="Sanka R."/>
            <person name="DePew J."/>
            <person name="Purushe J."/>
            <person name="Galloway R.L."/>
            <person name="Vinetz J.M."/>
            <person name="Sutton G.G."/>
            <person name="Nierman W.C."/>
            <person name="Fouts D.E."/>
        </authorList>
    </citation>
    <scope>NUCLEOTIDE SEQUENCE [LARGE SCALE GENOMIC DNA]</scope>
    <source>
        <strain evidence="1 2">Sponselee CDC</strain>
    </source>
</reference>
<dbReference type="PATRIC" id="fig|1218567.3.peg.3663"/>
<dbReference type="Proteomes" id="UP000011873">
    <property type="component" value="Unassembled WGS sequence"/>
</dbReference>
<proteinExistence type="predicted"/>
<dbReference type="AlphaFoldDB" id="M6BGL2"/>
<dbReference type="EMBL" id="ANMU01000143">
    <property type="protein sequence ID" value="EMJ78857.1"/>
    <property type="molecule type" value="Genomic_DNA"/>
</dbReference>
<organism evidence="1 2">
    <name type="scientific">Leptospira borgpetersenii serovar Hardjo-bovis str. Sponselee</name>
    <dbReference type="NCBI Taxonomy" id="1303729"/>
    <lineage>
        <taxon>Bacteria</taxon>
        <taxon>Pseudomonadati</taxon>
        <taxon>Spirochaetota</taxon>
        <taxon>Spirochaetia</taxon>
        <taxon>Leptospirales</taxon>
        <taxon>Leptospiraceae</taxon>
        <taxon>Leptospira</taxon>
    </lineage>
</organism>
<gene>
    <name evidence="1" type="ORF">LEP1GSC016_4014</name>
</gene>
<sequence length="48" mass="5773">MSRYLFLAKSRSQNLKKNISKRSGKFLKNVRGSHRNLHREGFSRRLRL</sequence>
<comment type="caution">
    <text evidence="1">The sequence shown here is derived from an EMBL/GenBank/DDBJ whole genome shotgun (WGS) entry which is preliminary data.</text>
</comment>